<evidence type="ECO:0000256" key="4">
    <source>
        <dbReference type="ARBA" id="ARBA00022723"/>
    </source>
</evidence>
<dbReference type="PANTHER" id="PTHR22769">
    <property type="entry name" value="MUTT/NUDIX HYDROLASE"/>
    <property type="match status" value="1"/>
</dbReference>
<dbReference type="PROSITE" id="PS00893">
    <property type="entry name" value="NUDIX_BOX"/>
    <property type="match status" value="1"/>
</dbReference>
<dbReference type="PRINTS" id="PR00502">
    <property type="entry name" value="NUDIXFAMILY"/>
</dbReference>
<dbReference type="InterPro" id="IPR015797">
    <property type="entry name" value="NUDIX_hydrolase-like_dom_sf"/>
</dbReference>
<dbReference type="InterPro" id="IPR000086">
    <property type="entry name" value="NUDIX_hydrolase_dom"/>
</dbReference>
<comment type="caution">
    <text evidence="10">The sequence shown here is derived from an EMBL/GenBank/DDBJ whole genome shotgun (WGS) entry which is preliminary data.</text>
</comment>
<keyword evidence="11" id="KW-1185">Reference proteome</keyword>
<dbReference type="EMBL" id="LNIX01000009">
    <property type="protein sequence ID" value="OXA50527.1"/>
    <property type="molecule type" value="Genomic_DNA"/>
</dbReference>
<dbReference type="Pfam" id="PF00293">
    <property type="entry name" value="NUDIX"/>
    <property type="match status" value="1"/>
</dbReference>
<dbReference type="GO" id="GO:0046872">
    <property type="term" value="F:metal ion binding"/>
    <property type="evidence" value="ECO:0007669"/>
    <property type="project" value="UniProtKB-KW"/>
</dbReference>
<protein>
    <submittedName>
        <fullName evidence="10">Putative nudix hydrolase 1</fullName>
    </submittedName>
</protein>
<dbReference type="Gene3D" id="3.90.79.10">
    <property type="entry name" value="Nucleoside Triphosphate Pyrophosphohydrolase"/>
    <property type="match status" value="1"/>
</dbReference>
<evidence type="ECO:0000256" key="6">
    <source>
        <dbReference type="ARBA" id="ARBA00022842"/>
    </source>
</evidence>
<reference evidence="10 11" key="1">
    <citation type="submission" date="2015-12" db="EMBL/GenBank/DDBJ databases">
        <title>The genome of Folsomia candida.</title>
        <authorList>
            <person name="Faddeeva A."/>
            <person name="Derks M.F."/>
            <person name="Anvar Y."/>
            <person name="Smit S."/>
            <person name="Van Straalen N."/>
            <person name="Roelofs D."/>
        </authorList>
    </citation>
    <scope>NUCLEOTIDE SEQUENCE [LARGE SCALE GENOMIC DNA]</scope>
    <source>
        <strain evidence="10 11">VU population</strain>
        <tissue evidence="10">Whole body</tissue>
    </source>
</reference>
<evidence type="ECO:0000256" key="7">
    <source>
        <dbReference type="ARBA" id="ARBA00023211"/>
    </source>
</evidence>
<accession>A0A226E0N5</accession>
<dbReference type="SUPFAM" id="SSF55811">
    <property type="entry name" value="Nudix"/>
    <property type="match status" value="1"/>
</dbReference>
<dbReference type="OrthoDB" id="10005910at2759"/>
<proteinExistence type="inferred from homology"/>
<keyword evidence="5 8" id="KW-0378">Hydrolase</keyword>
<comment type="cofactor">
    <cofactor evidence="1">
        <name>Mn(2+)</name>
        <dbReference type="ChEBI" id="CHEBI:29035"/>
    </cofactor>
</comment>
<evidence type="ECO:0000259" key="9">
    <source>
        <dbReference type="PROSITE" id="PS51462"/>
    </source>
</evidence>
<name>A0A226E0N5_FOLCA</name>
<keyword evidence="4" id="KW-0479">Metal-binding</keyword>
<dbReference type="GO" id="GO:0044716">
    <property type="term" value="F:8-oxo-GDP phosphatase activity"/>
    <property type="evidence" value="ECO:0007669"/>
    <property type="project" value="TreeGrafter"/>
</dbReference>
<evidence type="ECO:0000256" key="1">
    <source>
        <dbReference type="ARBA" id="ARBA00001936"/>
    </source>
</evidence>
<comment type="similarity">
    <text evidence="3 8">Belongs to the Nudix hydrolase family.</text>
</comment>
<evidence type="ECO:0000256" key="5">
    <source>
        <dbReference type="ARBA" id="ARBA00022801"/>
    </source>
</evidence>
<dbReference type="PROSITE" id="PS51462">
    <property type="entry name" value="NUDIX"/>
    <property type="match status" value="1"/>
</dbReference>
<organism evidence="10 11">
    <name type="scientific">Folsomia candida</name>
    <name type="common">Springtail</name>
    <dbReference type="NCBI Taxonomy" id="158441"/>
    <lineage>
        <taxon>Eukaryota</taxon>
        <taxon>Metazoa</taxon>
        <taxon>Ecdysozoa</taxon>
        <taxon>Arthropoda</taxon>
        <taxon>Hexapoda</taxon>
        <taxon>Collembola</taxon>
        <taxon>Entomobryomorpha</taxon>
        <taxon>Isotomoidea</taxon>
        <taxon>Isotomidae</taxon>
        <taxon>Proisotominae</taxon>
        <taxon>Folsomia</taxon>
    </lineage>
</organism>
<dbReference type="GO" id="GO:0044715">
    <property type="term" value="F:8-oxo-dGDP phosphatase activity"/>
    <property type="evidence" value="ECO:0007669"/>
    <property type="project" value="TreeGrafter"/>
</dbReference>
<gene>
    <name evidence="10" type="ORF">Fcan01_14726</name>
</gene>
<dbReference type="OMA" id="FPTCEIN"/>
<evidence type="ECO:0000256" key="2">
    <source>
        <dbReference type="ARBA" id="ARBA00001946"/>
    </source>
</evidence>
<feature type="domain" description="Nudix hydrolase" evidence="9">
    <location>
        <begin position="55"/>
        <end position="181"/>
    </location>
</feature>
<dbReference type="Proteomes" id="UP000198287">
    <property type="component" value="Unassembled WGS sequence"/>
</dbReference>
<dbReference type="CDD" id="cd04671">
    <property type="entry name" value="NUDIX_8DGDPP_Nudt18"/>
    <property type="match status" value="1"/>
</dbReference>
<dbReference type="InterPro" id="IPR042970">
    <property type="entry name" value="NUDT18_NUDIX"/>
</dbReference>
<keyword evidence="7" id="KW-0464">Manganese</keyword>
<sequence length="332" mass="37277">MDQIEPQVKQMLNGGGNTEDITYCDFTLADQNEALASKGVGSSGPTDFVPITKKTVTYIVAAVLVNEDNEVLMMQEAKPSCSGQWYLPAGRMEPGETIQEAVKREVLEETGLDMEPTTLLMVESAVGCWFRFVFTGTVIGGRLKTTAEADKESLQARWVKDVTEIPLRAKDILPLIERGLEYHLNRNEPWHSKIMPVLVGRTKLYMRIIVAVRKKSNNKVSVLVGERNHCHLPICEIHPQKSLHSTLRKYMNEIFGADLPPHRPHGILSVEYNGKPRDTHDGMTLNLLVSVRQPLEDVVIIDKYTWKEVGSSVGDELLRRMGKNLTIPLHVI</sequence>
<keyword evidence="6" id="KW-0460">Magnesium</keyword>
<evidence type="ECO:0000256" key="3">
    <source>
        <dbReference type="ARBA" id="ARBA00005582"/>
    </source>
</evidence>
<comment type="cofactor">
    <cofactor evidence="2">
        <name>Mg(2+)</name>
        <dbReference type="ChEBI" id="CHEBI:18420"/>
    </cofactor>
</comment>
<dbReference type="InterPro" id="IPR020084">
    <property type="entry name" value="NUDIX_hydrolase_CS"/>
</dbReference>
<evidence type="ECO:0000313" key="11">
    <source>
        <dbReference type="Proteomes" id="UP000198287"/>
    </source>
</evidence>
<dbReference type="InterPro" id="IPR020476">
    <property type="entry name" value="Nudix_hydrolase"/>
</dbReference>
<evidence type="ECO:0000313" key="10">
    <source>
        <dbReference type="EMBL" id="OXA50527.1"/>
    </source>
</evidence>
<dbReference type="AlphaFoldDB" id="A0A226E0N5"/>
<evidence type="ECO:0000256" key="8">
    <source>
        <dbReference type="RuleBase" id="RU003476"/>
    </source>
</evidence>
<dbReference type="STRING" id="158441.A0A226E0N5"/>
<dbReference type="PANTHER" id="PTHR22769:SF56">
    <property type="entry name" value="8-OXO-DGDP PHOSPHATASE NUDT18"/>
    <property type="match status" value="1"/>
</dbReference>